<dbReference type="Proteomes" id="UP000728968">
    <property type="component" value="Unassembled WGS sequence"/>
</dbReference>
<comment type="caution">
    <text evidence="1">The sequence shown here is derived from an EMBL/GenBank/DDBJ whole genome shotgun (WGS) entry which is preliminary data.</text>
</comment>
<reference evidence="1 2" key="1">
    <citation type="journal article" date="2021" name="Sci. Rep.">
        <title>The distribution of antibiotic resistance genes in chicken gut microbiota commensals.</title>
        <authorList>
            <person name="Juricova H."/>
            <person name="Matiasovicova J."/>
            <person name="Kubasova T."/>
            <person name="Cejkova D."/>
            <person name="Rychlik I."/>
        </authorList>
    </citation>
    <scope>NUCLEOTIDE SEQUENCE [LARGE SCALE GENOMIC DNA]</scope>
    <source>
        <strain evidence="1 2">An425</strain>
    </source>
</reference>
<sequence length="66" mass="7910">MIKEKFLMEISQDARVEYIVYTKGYYKLALKDGYVSTYRDNKPFGIFYITKQKEVREVMNGITKRT</sequence>
<dbReference type="EMBL" id="JACJLT010000049">
    <property type="protein sequence ID" value="MBM6875309.1"/>
    <property type="molecule type" value="Genomic_DNA"/>
</dbReference>
<name>A0ABS2G1L3_FUSMR</name>
<evidence type="ECO:0000313" key="2">
    <source>
        <dbReference type="Proteomes" id="UP000728968"/>
    </source>
</evidence>
<proteinExistence type="predicted"/>
<gene>
    <name evidence="1" type="ORF">H6A04_06540</name>
</gene>
<evidence type="ECO:0000313" key="1">
    <source>
        <dbReference type="EMBL" id="MBM6875309.1"/>
    </source>
</evidence>
<keyword evidence="2" id="KW-1185">Reference proteome</keyword>
<organism evidence="1 2">
    <name type="scientific">Fusobacterium mortiferum</name>
    <dbReference type="NCBI Taxonomy" id="850"/>
    <lineage>
        <taxon>Bacteria</taxon>
        <taxon>Fusobacteriati</taxon>
        <taxon>Fusobacteriota</taxon>
        <taxon>Fusobacteriia</taxon>
        <taxon>Fusobacteriales</taxon>
        <taxon>Fusobacteriaceae</taxon>
        <taxon>Fusobacterium</taxon>
    </lineage>
</organism>
<protein>
    <submittedName>
        <fullName evidence="1">Uncharacterized protein</fullName>
    </submittedName>
</protein>
<accession>A0ABS2G1L3</accession>